<keyword evidence="5" id="KW-1185">Reference proteome</keyword>
<feature type="transmembrane region" description="Helical" evidence="2">
    <location>
        <begin position="246"/>
        <end position="267"/>
    </location>
</feature>
<protein>
    <submittedName>
        <fullName evidence="4">Energy transducer TonB</fullName>
    </submittedName>
</protein>
<dbReference type="Pfam" id="PF05569">
    <property type="entry name" value="Peptidase_M56"/>
    <property type="match status" value="1"/>
</dbReference>
<dbReference type="Pfam" id="PF03544">
    <property type="entry name" value="TonB_C"/>
    <property type="match status" value="1"/>
</dbReference>
<comment type="caution">
    <text evidence="4">The sequence shown here is derived from an EMBL/GenBank/DDBJ whole genome shotgun (WGS) entry which is preliminary data.</text>
</comment>
<name>A0ABV7JKP5_9SPHI</name>
<evidence type="ECO:0000256" key="2">
    <source>
        <dbReference type="SAM" id="Phobius"/>
    </source>
</evidence>
<dbReference type="Proteomes" id="UP001595526">
    <property type="component" value="Unassembled WGS sequence"/>
</dbReference>
<feature type="transmembrane region" description="Helical" evidence="2">
    <location>
        <begin position="34"/>
        <end position="53"/>
    </location>
</feature>
<dbReference type="InterPro" id="IPR037682">
    <property type="entry name" value="TonB_C"/>
</dbReference>
<feature type="transmembrane region" description="Helical" evidence="2">
    <location>
        <begin position="6"/>
        <end position="22"/>
    </location>
</feature>
<feature type="transmembrane region" description="Helical" evidence="2">
    <location>
        <begin position="92"/>
        <end position="112"/>
    </location>
</feature>
<accession>A0ABV7JKP5</accession>
<evidence type="ECO:0000313" key="5">
    <source>
        <dbReference type="Proteomes" id="UP001595526"/>
    </source>
</evidence>
<gene>
    <name evidence="4" type="ORF">ACFOET_13645</name>
</gene>
<proteinExistence type="predicted"/>
<sequence>MIYLLLANLYLGIFYGFYRAILCKRTFFQWNRFYLLAGLLLAFTLPLLEHPSWNTTGGYPDYLVGIQVGESVVVEAGAVEVDRPSPFTLRNVLTYGYIGGCLLTFFMVLRRLTMTLRMLRRHSKGDAFSFFGIVRVDRTMMEHDRIRLHEQVHVREWHSVDVVLMQLVKIFNWFNPVVYAYERALRLQHEYIADGKSAAGDTMAYAELLVARAMGADHQVLMHTFSSKRLLKSRVAMLLRDKSPRLGLLSYMLLLPLIGGMVVLSFACNQRQGHEQRGDGVVYQEADLGVSGAEEDAKQFKMYLAKNIDYAAEAIHEGKQGMVAFTYEKAENGTIERVKFLNELWEGQQVDILNVLQRDQAGRVAPVGKYLVSVDFRLSGRGESQVAPPPPPVPDGYVPLGSIAIIGYSPDSPPPPPVERKSAEQEDNAARQLATPKTETPVDEVDSQQDIAGARKTEVIEKSTDVIFQSVEIEPTPAGGLRAYMEYIGQNYDYPQAAIDAGVNGKLLVSFIVEKDGSLTDIKVLEDLGYGTGEAAVRVLQNGGKWSPGIQNGRPVRVAYTLPIRLNLQS</sequence>
<feature type="region of interest" description="Disordered" evidence="1">
    <location>
        <begin position="405"/>
        <end position="447"/>
    </location>
</feature>
<dbReference type="InterPro" id="IPR051045">
    <property type="entry name" value="TonB-dependent_transducer"/>
</dbReference>
<evidence type="ECO:0000259" key="3">
    <source>
        <dbReference type="PROSITE" id="PS52015"/>
    </source>
</evidence>
<dbReference type="InterPro" id="IPR008756">
    <property type="entry name" value="Peptidase_M56"/>
</dbReference>
<evidence type="ECO:0000313" key="4">
    <source>
        <dbReference type="EMBL" id="MFC3198664.1"/>
    </source>
</evidence>
<dbReference type="Gene3D" id="3.30.1150.10">
    <property type="match status" value="1"/>
</dbReference>
<dbReference type="EMBL" id="JBHRTA010000038">
    <property type="protein sequence ID" value="MFC3198664.1"/>
    <property type="molecule type" value="Genomic_DNA"/>
</dbReference>
<keyword evidence="2" id="KW-1133">Transmembrane helix</keyword>
<dbReference type="SUPFAM" id="SSF74653">
    <property type="entry name" value="TolA/TonB C-terminal domain"/>
    <property type="match status" value="1"/>
</dbReference>
<keyword evidence="2" id="KW-0812">Transmembrane</keyword>
<organism evidence="4 5">
    <name type="scientific">Parapedobacter deserti</name>
    <dbReference type="NCBI Taxonomy" id="1912957"/>
    <lineage>
        <taxon>Bacteria</taxon>
        <taxon>Pseudomonadati</taxon>
        <taxon>Bacteroidota</taxon>
        <taxon>Sphingobacteriia</taxon>
        <taxon>Sphingobacteriales</taxon>
        <taxon>Sphingobacteriaceae</taxon>
        <taxon>Parapedobacter</taxon>
    </lineage>
</organism>
<dbReference type="PROSITE" id="PS52015">
    <property type="entry name" value="TONB_CTD"/>
    <property type="match status" value="1"/>
</dbReference>
<dbReference type="PANTHER" id="PTHR33446">
    <property type="entry name" value="PROTEIN TONB-RELATED"/>
    <property type="match status" value="1"/>
</dbReference>
<feature type="domain" description="TonB C-terminal" evidence="3">
    <location>
        <begin position="479"/>
        <end position="570"/>
    </location>
</feature>
<dbReference type="RefSeq" id="WP_379023540.1">
    <property type="nucleotide sequence ID" value="NZ_JBHRTA010000038.1"/>
</dbReference>
<evidence type="ECO:0000256" key="1">
    <source>
        <dbReference type="SAM" id="MobiDB-lite"/>
    </source>
</evidence>
<keyword evidence="2" id="KW-0472">Membrane</keyword>
<dbReference type="PANTHER" id="PTHR33446:SF2">
    <property type="entry name" value="PROTEIN TONB"/>
    <property type="match status" value="1"/>
</dbReference>
<reference evidence="5" key="1">
    <citation type="journal article" date="2019" name="Int. J. Syst. Evol. Microbiol.">
        <title>The Global Catalogue of Microorganisms (GCM) 10K type strain sequencing project: providing services to taxonomists for standard genome sequencing and annotation.</title>
        <authorList>
            <consortium name="The Broad Institute Genomics Platform"/>
            <consortium name="The Broad Institute Genome Sequencing Center for Infectious Disease"/>
            <person name="Wu L."/>
            <person name="Ma J."/>
        </authorList>
    </citation>
    <scope>NUCLEOTIDE SEQUENCE [LARGE SCALE GENOMIC DNA]</scope>
    <source>
        <strain evidence="5">KCTC 52416</strain>
    </source>
</reference>